<comment type="caution">
    <text evidence="2">The sequence shown here is derived from an EMBL/GenBank/DDBJ whole genome shotgun (WGS) entry which is preliminary data.</text>
</comment>
<evidence type="ECO:0000313" key="3">
    <source>
        <dbReference type="Proteomes" id="UP000619486"/>
    </source>
</evidence>
<keyword evidence="3" id="KW-1185">Reference proteome</keyword>
<organism evidence="2 3">
    <name type="scientific">Streptomyces purpureus</name>
    <dbReference type="NCBI Taxonomy" id="1951"/>
    <lineage>
        <taxon>Bacteria</taxon>
        <taxon>Bacillati</taxon>
        <taxon>Actinomycetota</taxon>
        <taxon>Actinomycetes</taxon>
        <taxon>Kitasatosporales</taxon>
        <taxon>Streptomycetaceae</taxon>
        <taxon>Streptomyces</taxon>
    </lineage>
</organism>
<dbReference type="EMBL" id="BMQQ01000006">
    <property type="protein sequence ID" value="GGT27388.1"/>
    <property type="molecule type" value="Genomic_DNA"/>
</dbReference>
<gene>
    <name evidence="2" type="ORF">GCM10014713_20820</name>
</gene>
<evidence type="ECO:0000256" key="1">
    <source>
        <dbReference type="SAM" id="MobiDB-lite"/>
    </source>
</evidence>
<feature type="region of interest" description="Disordered" evidence="1">
    <location>
        <begin position="64"/>
        <end position="95"/>
    </location>
</feature>
<dbReference type="AlphaFoldDB" id="A0A918H1M8"/>
<reference evidence="2" key="1">
    <citation type="journal article" date="2014" name="Int. J. Syst. Evol. Microbiol.">
        <title>Complete genome sequence of Corynebacterium casei LMG S-19264T (=DSM 44701T), isolated from a smear-ripened cheese.</title>
        <authorList>
            <consortium name="US DOE Joint Genome Institute (JGI-PGF)"/>
            <person name="Walter F."/>
            <person name="Albersmeier A."/>
            <person name="Kalinowski J."/>
            <person name="Ruckert C."/>
        </authorList>
    </citation>
    <scope>NUCLEOTIDE SEQUENCE</scope>
    <source>
        <strain evidence="2">JCM 3172</strain>
    </source>
</reference>
<protein>
    <submittedName>
        <fullName evidence="2">Uncharacterized protein</fullName>
    </submittedName>
</protein>
<dbReference type="Proteomes" id="UP000619486">
    <property type="component" value="Unassembled WGS sequence"/>
</dbReference>
<sequence>MELEQSADHTDVTDVGHIAQSARLAAEQGGDHRLGHEVLRAADADLALQRGSAVDKQDIVCAGHESRVPEGPPLSYEGEVGQGQGKGYGPSTPVL</sequence>
<evidence type="ECO:0000313" key="2">
    <source>
        <dbReference type="EMBL" id="GGT27388.1"/>
    </source>
</evidence>
<name>A0A918H1M8_9ACTN</name>
<reference evidence="2" key="2">
    <citation type="submission" date="2020-09" db="EMBL/GenBank/DDBJ databases">
        <authorList>
            <person name="Sun Q."/>
            <person name="Ohkuma M."/>
        </authorList>
    </citation>
    <scope>NUCLEOTIDE SEQUENCE</scope>
    <source>
        <strain evidence="2">JCM 3172</strain>
    </source>
</reference>
<accession>A0A918H1M8</accession>
<proteinExistence type="predicted"/>